<protein>
    <recommendedName>
        <fullName evidence="1">Bacterial bifunctional deaminase-reductase C-terminal domain-containing protein</fullName>
    </recommendedName>
</protein>
<dbReference type="Gene3D" id="3.40.430.10">
    <property type="entry name" value="Dihydrofolate Reductase, subunit A"/>
    <property type="match status" value="1"/>
</dbReference>
<dbReference type="EMBL" id="NPBS01000038">
    <property type="protein sequence ID" value="PAF26372.1"/>
    <property type="molecule type" value="Genomic_DNA"/>
</dbReference>
<dbReference type="SUPFAM" id="SSF53597">
    <property type="entry name" value="Dihydrofolate reductase-like"/>
    <property type="match status" value="1"/>
</dbReference>
<reference evidence="2 3" key="1">
    <citation type="submission" date="2017-07" db="EMBL/GenBank/DDBJ databases">
        <title>Isolation and whole genome analysis of endospore-forming bacteria from heroin.</title>
        <authorList>
            <person name="Kalinowski J."/>
            <person name="Ahrens B."/>
            <person name="Al-Dilaimi A."/>
            <person name="Winkler A."/>
            <person name="Wibberg D."/>
            <person name="Schleenbecker U."/>
            <person name="Ruckert C."/>
            <person name="Wolfel R."/>
            <person name="Grass G."/>
        </authorList>
    </citation>
    <scope>NUCLEOTIDE SEQUENCE [LARGE SCALE GENOMIC DNA]</scope>
    <source>
        <strain evidence="2 3">7523-2</strain>
    </source>
</reference>
<dbReference type="GO" id="GO:0008703">
    <property type="term" value="F:5-amino-6-(5-phosphoribosylamino)uracil reductase activity"/>
    <property type="evidence" value="ECO:0007669"/>
    <property type="project" value="InterPro"/>
</dbReference>
<dbReference type="InterPro" id="IPR002734">
    <property type="entry name" value="RibDG_C"/>
</dbReference>
<dbReference type="AlphaFoldDB" id="A0A268S1K1"/>
<evidence type="ECO:0000313" key="3">
    <source>
        <dbReference type="Proteomes" id="UP000216133"/>
    </source>
</evidence>
<proteinExistence type="predicted"/>
<comment type="caution">
    <text evidence="2">The sequence shown here is derived from an EMBL/GenBank/DDBJ whole genome shotgun (WGS) entry which is preliminary data.</text>
</comment>
<feature type="domain" description="Bacterial bifunctional deaminase-reductase C-terminal" evidence="1">
    <location>
        <begin position="2"/>
        <end position="94"/>
    </location>
</feature>
<evidence type="ECO:0000259" key="1">
    <source>
        <dbReference type="Pfam" id="PF01872"/>
    </source>
</evidence>
<gene>
    <name evidence="2" type="ORF">CHH61_08995</name>
</gene>
<accession>A0A268S1K1</accession>
<dbReference type="GO" id="GO:0009231">
    <property type="term" value="P:riboflavin biosynthetic process"/>
    <property type="evidence" value="ECO:0007669"/>
    <property type="project" value="InterPro"/>
</dbReference>
<sequence length="129" mass="15037">MRKITLSMVMSLDGFVAGKDGDCSWHVMDEEMHDFMDRFLDTVDTLLYGRIAYEKMLQYWPSAEFDQTSTEKNRLFARKMNNMNKVVFSRTLEKAEWNARVVKGNVPLEAEKLKLQPGKNIALFALYET</sequence>
<organism evidence="2 3">
    <name type="scientific">Shouchella clausii</name>
    <name type="common">Alkalihalobacillus clausii</name>
    <dbReference type="NCBI Taxonomy" id="79880"/>
    <lineage>
        <taxon>Bacteria</taxon>
        <taxon>Bacillati</taxon>
        <taxon>Bacillota</taxon>
        <taxon>Bacilli</taxon>
        <taxon>Bacillales</taxon>
        <taxon>Bacillaceae</taxon>
        <taxon>Shouchella</taxon>
    </lineage>
</organism>
<name>A0A268S1K1_SHOCL</name>
<dbReference type="Pfam" id="PF01872">
    <property type="entry name" value="RibD_C"/>
    <property type="match status" value="1"/>
</dbReference>
<dbReference type="InterPro" id="IPR024072">
    <property type="entry name" value="DHFR-like_dom_sf"/>
</dbReference>
<evidence type="ECO:0000313" key="2">
    <source>
        <dbReference type="EMBL" id="PAF26372.1"/>
    </source>
</evidence>
<dbReference type="RefSeq" id="WP_095327939.1">
    <property type="nucleotide sequence ID" value="NZ_NPBS01000038.1"/>
</dbReference>
<dbReference type="Proteomes" id="UP000216133">
    <property type="component" value="Unassembled WGS sequence"/>
</dbReference>